<evidence type="ECO:0008006" key="3">
    <source>
        <dbReference type="Google" id="ProtNLM"/>
    </source>
</evidence>
<reference evidence="1 2" key="1">
    <citation type="submission" date="2019-02" db="EMBL/GenBank/DDBJ databases">
        <title>Deep-cultivation of Planctomycetes and their phenomic and genomic characterization uncovers novel biology.</title>
        <authorList>
            <person name="Wiegand S."/>
            <person name="Jogler M."/>
            <person name="Boedeker C."/>
            <person name="Pinto D."/>
            <person name="Vollmers J."/>
            <person name="Rivas-Marin E."/>
            <person name="Kohn T."/>
            <person name="Peeters S.H."/>
            <person name="Heuer A."/>
            <person name="Rast P."/>
            <person name="Oberbeckmann S."/>
            <person name="Bunk B."/>
            <person name="Jeske O."/>
            <person name="Meyerdierks A."/>
            <person name="Storesund J.E."/>
            <person name="Kallscheuer N."/>
            <person name="Luecker S."/>
            <person name="Lage O.M."/>
            <person name="Pohl T."/>
            <person name="Merkel B.J."/>
            <person name="Hornburger P."/>
            <person name="Mueller R.-W."/>
            <person name="Bruemmer F."/>
            <person name="Labrenz M."/>
            <person name="Spormann A.M."/>
            <person name="Op den Camp H."/>
            <person name="Overmann J."/>
            <person name="Amann R."/>
            <person name="Jetten M.S.M."/>
            <person name="Mascher T."/>
            <person name="Medema M.H."/>
            <person name="Devos D.P."/>
            <person name="Kaster A.-K."/>
            <person name="Ovreas L."/>
            <person name="Rohde M."/>
            <person name="Galperin M.Y."/>
            <person name="Jogler C."/>
        </authorList>
    </citation>
    <scope>NUCLEOTIDE SEQUENCE [LARGE SCALE GENOMIC DNA]</scope>
    <source>
        <strain evidence="1 2">ETA_A8</strain>
    </source>
</reference>
<sequence>MLIRPPVLSGPQLTQPTTPDFVPLPHFIEEPDLLLQWPVDPPLGYTGPSGIRPEEPQLDSHFVPLADRWRSGFPEWDRYDKGHPAQDEYPFVEGSKWDPYHQNFLKGDYPILGQHNFFILTATENLLLEARQVPTPNTPFESTPDPGSEEFFGDPDQYFMNNNLLISTEWNHGDAGFKPADWRVKLTNIFNINHLVADEYGVVSPDVRKGTGRFRERYALEEWIFETKLADFGPDYDFVSARAGSQFFASDFRGFIFADVNRAFRLFGTRFSNRDQFNLIYFDQTEKDTNSLLNTFDDRHQNTLIANYYRQDFIWPGYTVSCSYHYNRDQASVEFDKNGFLVRPDPVGVFAEHEVNSHYLGFAGDGHINRVNISHAFYWALGKDELNPLAGRPVNINAQMAALELSYDRDWIRFRTSYFFASGDDNIFDGEGTGFDTIFDNPNFAGGQFSYWQRQTIKLFGVNLTNRMSLVPDLRSSKFQGQTNFVNPGLHLFNMGYDAELTPKLRSINNVNFLWFDQTEVLEQFVFQPNINAFIGADVSTGVEYRPLLNNNIIFVGGISMLIPGPGFDDLYAPLDGQANTLVAGFANLALTY</sequence>
<keyword evidence="2" id="KW-1185">Reference proteome</keyword>
<accession>A0A517YEA4</accession>
<dbReference type="EMBL" id="CP036274">
    <property type="protein sequence ID" value="QDU28569.1"/>
    <property type="molecule type" value="Genomic_DNA"/>
</dbReference>
<gene>
    <name evidence="1" type="ORF">ETAA8_36720</name>
</gene>
<organism evidence="1 2">
    <name type="scientific">Anatilimnocola aggregata</name>
    <dbReference type="NCBI Taxonomy" id="2528021"/>
    <lineage>
        <taxon>Bacteria</taxon>
        <taxon>Pseudomonadati</taxon>
        <taxon>Planctomycetota</taxon>
        <taxon>Planctomycetia</taxon>
        <taxon>Pirellulales</taxon>
        <taxon>Pirellulaceae</taxon>
        <taxon>Anatilimnocola</taxon>
    </lineage>
</organism>
<dbReference type="KEGG" id="aagg:ETAA8_36720"/>
<evidence type="ECO:0000313" key="2">
    <source>
        <dbReference type="Proteomes" id="UP000315017"/>
    </source>
</evidence>
<evidence type="ECO:0000313" key="1">
    <source>
        <dbReference type="EMBL" id="QDU28569.1"/>
    </source>
</evidence>
<name>A0A517YEA4_9BACT</name>
<dbReference type="AlphaFoldDB" id="A0A517YEA4"/>
<dbReference type="Proteomes" id="UP000315017">
    <property type="component" value="Chromosome"/>
</dbReference>
<protein>
    <recommendedName>
        <fullName evidence="3">Alginate export domain-containing protein</fullName>
    </recommendedName>
</protein>
<proteinExistence type="predicted"/>